<reference evidence="1" key="1">
    <citation type="journal article" date="2014" name="Front. Microbiol.">
        <title>High frequency of phylogenetically diverse reductive dehalogenase-homologous genes in deep subseafloor sedimentary metagenomes.</title>
        <authorList>
            <person name="Kawai M."/>
            <person name="Futagami T."/>
            <person name="Toyoda A."/>
            <person name="Takaki Y."/>
            <person name="Nishi S."/>
            <person name="Hori S."/>
            <person name="Arai W."/>
            <person name="Tsubouchi T."/>
            <person name="Morono Y."/>
            <person name="Uchiyama I."/>
            <person name="Ito T."/>
            <person name="Fujiyama A."/>
            <person name="Inagaki F."/>
            <person name="Takami H."/>
        </authorList>
    </citation>
    <scope>NUCLEOTIDE SEQUENCE</scope>
    <source>
        <strain evidence="1">Expedition CK06-06</strain>
    </source>
</reference>
<dbReference type="Gene3D" id="3.30.565.10">
    <property type="entry name" value="Histidine kinase-like ATPase, C-terminal domain"/>
    <property type="match status" value="1"/>
</dbReference>
<dbReference type="AlphaFoldDB" id="X1SW66"/>
<feature type="non-terminal residue" evidence="1">
    <location>
        <position position="141"/>
    </location>
</feature>
<dbReference type="InterPro" id="IPR036890">
    <property type="entry name" value="HATPase_C_sf"/>
</dbReference>
<dbReference type="EMBL" id="BARW01009365">
    <property type="protein sequence ID" value="GAI79570.1"/>
    <property type="molecule type" value="Genomic_DNA"/>
</dbReference>
<name>X1SW66_9ZZZZ</name>
<gene>
    <name evidence="1" type="ORF">S12H4_18863</name>
</gene>
<proteinExistence type="predicted"/>
<dbReference type="SUPFAM" id="SSF55874">
    <property type="entry name" value="ATPase domain of HSP90 chaperone/DNA topoisomerase II/histidine kinase"/>
    <property type="match status" value="1"/>
</dbReference>
<evidence type="ECO:0000313" key="1">
    <source>
        <dbReference type="EMBL" id="GAI79570.1"/>
    </source>
</evidence>
<comment type="caution">
    <text evidence="1">The sequence shown here is derived from an EMBL/GenBank/DDBJ whole genome shotgun (WGS) entry which is preliminary data.</text>
</comment>
<protein>
    <submittedName>
        <fullName evidence="1">Uncharacterized protein</fullName>
    </submittedName>
</protein>
<accession>X1SW66</accession>
<sequence length="141" mass="16365">MGRKGIGKLSLFSIANKIEIHTVKNSQKNGFLILPKKIQELLNKSNDKEDYHPDDIPVSEITLDRQGTRVILSDLKRRTGVAASALRKRIARRFSIIGSQYKFNVIVDGTPISISDRDYFYKLQYLWYYGKKSEQYVDYCR</sequence>
<organism evidence="1">
    <name type="scientific">marine sediment metagenome</name>
    <dbReference type="NCBI Taxonomy" id="412755"/>
    <lineage>
        <taxon>unclassified sequences</taxon>
        <taxon>metagenomes</taxon>
        <taxon>ecological metagenomes</taxon>
    </lineage>
</organism>